<gene>
    <name evidence="2" type="ORF">I79_000132</name>
</gene>
<sequence length="60" mass="6752">MLSQPLSLQPFFFLLQTLCPTVPGTFPLVFFSAVKNWRYCSIAVPTLQFSCFGNNGSEFL</sequence>
<evidence type="ECO:0000256" key="1">
    <source>
        <dbReference type="SAM" id="Phobius"/>
    </source>
</evidence>
<name>G3GRI5_CRIGR</name>
<keyword evidence="1" id="KW-0472">Membrane</keyword>
<reference evidence="3" key="1">
    <citation type="journal article" date="2011" name="Nat. Biotechnol.">
        <title>The genomic sequence of the Chinese hamster ovary (CHO)-K1 cell line.</title>
        <authorList>
            <person name="Xu X."/>
            <person name="Nagarajan H."/>
            <person name="Lewis N.E."/>
            <person name="Pan S."/>
            <person name="Cai Z."/>
            <person name="Liu X."/>
            <person name="Chen W."/>
            <person name="Xie M."/>
            <person name="Wang W."/>
            <person name="Hammond S."/>
            <person name="Andersen M.R."/>
            <person name="Neff N."/>
            <person name="Passarelli B."/>
            <person name="Koh W."/>
            <person name="Fan H.C."/>
            <person name="Wang J."/>
            <person name="Gui Y."/>
            <person name="Lee K.H."/>
            <person name="Betenbaugh M.J."/>
            <person name="Quake S.R."/>
            <person name="Famili I."/>
            <person name="Palsson B.O."/>
            <person name="Wang J."/>
        </authorList>
    </citation>
    <scope>NUCLEOTIDE SEQUENCE [LARGE SCALE GENOMIC DNA]</scope>
    <source>
        <strain evidence="3">CHO K1 cell line</strain>
    </source>
</reference>
<dbReference type="AlphaFoldDB" id="G3GRI5"/>
<dbReference type="EMBL" id="JH000003">
    <property type="protein sequence ID" value="EGV99861.1"/>
    <property type="molecule type" value="Genomic_DNA"/>
</dbReference>
<proteinExistence type="predicted"/>
<accession>G3GRI5</accession>
<keyword evidence="1" id="KW-0812">Transmembrane</keyword>
<evidence type="ECO:0000313" key="3">
    <source>
        <dbReference type="Proteomes" id="UP000001075"/>
    </source>
</evidence>
<evidence type="ECO:0000313" key="2">
    <source>
        <dbReference type="EMBL" id="EGV99861.1"/>
    </source>
</evidence>
<keyword evidence="1" id="KW-1133">Transmembrane helix</keyword>
<dbReference type="InParanoid" id="G3GRI5"/>
<dbReference type="Proteomes" id="UP000001075">
    <property type="component" value="Unassembled WGS sequence"/>
</dbReference>
<feature type="transmembrane region" description="Helical" evidence="1">
    <location>
        <begin position="12"/>
        <end position="34"/>
    </location>
</feature>
<organism evidence="2 3">
    <name type="scientific">Cricetulus griseus</name>
    <name type="common">Chinese hamster</name>
    <name type="synonym">Cricetulus barabensis griseus</name>
    <dbReference type="NCBI Taxonomy" id="10029"/>
    <lineage>
        <taxon>Eukaryota</taxon>
        <taxon>Metazoa</taxon>
        <taxon>Chordata</taxon>
        <taxon>Craniata</taxon>
        <taxon>Vertebrata</taxon>
        <taxon>Euteleostomi</taxon>
        <taxon>Mammalia</taxon>
        <taxon>Eutheria</taxon>
        <taxon>Euarchontoglires</taxon>
        <taxon>Glires</taxon>
        <taxon>Rodentia</taxon>
        <taxon>Myomorpha</taxon>
        <taxon>Muroidea</taxon>
        <taxon>Cricetidae</taxon>
        <taxon>Cricetinae</taxon>
        <taxon>Cricetulus</taxon>
    </lineage>
</organism>
<protein>
    <submittedName>
        <fullName evidence="2">Uncharacterized protein</fullName>
    </submittedName>
</protein>